<evidence type="ECO:0000256" key="2">
    <source>
        <dbReference type="ARBA" id="ARBA00023163"/>
    </source>
</evidence>
<dbReference type="SMART" id="SM01043">
    <property type="entry name" value="BTAD"/>
    <property type="match status" value="1"/>
</dbReference>
<evidence type="ECO:0000259" key="4">
    <source>
        <dbReference type="SMART" id="SM01043"/>
    </source>
</evidence>
<sequence length="348" mass="38469">MTGEIAVPGGARPVLRLFGPVEVSEREKRWSLGPPQERRLLVALVLAEGDTVGLAKIEEWVWDGVESERERSDAIHKLASNLRRSLRRAGIQVDLPGTGMAYRLIIDDDLVDVRRFRAHVKRAARLMAEGEEHLASQALADALGWCQGAPFASLPGPLIGGVRARIAREVQDARLLLSEAEIRQGRHRPQVAPLIGLLSEDPGNTQATWLLMHAYYREGRLDLVQQVQDRANAYAREETATDIQELRELGQRMFDKDPVLLNPESVVFPREVPPRYASTVTRVDRVDDPEDDPVSHGSAAAEEEAPQPGEDPAQPSAAPAGSARDTVINLGERVKTYHADTMYFGKQP</sequence>
<dbReference type="Pfam" id="PF03704">
    <property type="entry name" value="BTAD"/>
    <property type="match status" value="1"/>
</dbReference>
<keyword evidence="6" id="KW-1185">Reference proteome</keyword>
<dbReference type="PANTHER" id="PTHR35807">
    <property type="entry name" value="TRANSCRIPTIONAL REGULATOR REDD-RELATED"/>
    <property type="match status" value="1"/>
</dbReference>
<dbReference type="SUPFAM" id="SSF46894">
    <property type="entry name" value="C-terminal effector domain of the bipartite response regulators"/>
    <property type="match status" value="1"/>
</dbReference>
<dbReference type="InterPro" id="IPR011990">
    <property type="entry name" value="TPR-like_helical_dom_sf"/>
</dbReference>
<evidence type="ECO:0000313" key="6">
    <source>
        <dbReference type="Proteomes" id="UP001596058"/>
    </source>
</evidence>
<name>A0ABW1CVL8_9ACTN</name>
<evidence type="ECO:0000256" key="1">
    <source>
        <dbReference type="ARBA" id="ARBA00023015"/>
    </source>
</evidence>
<protein>
    <submittedName>
        <fullName evidence="5">BTAD domain-containing putative transcriptional regulator</fullName>
    </submittedName>
</protein>
<dbReference type="RefSeq" id="WP_379517991.1">
    <property type="nucleotide sequence ID" value="NZ_JBHSPA010000037.1"/>
</dbReference>
<dbReference type="InterPro" id="IPR051677">
    <property type="entry name" value="AfsR-DnrI-RedD_regulator"/>
</dbReference>
<dbReference type="InterPro" id="IPR016032">
    <property type="entry name" value="Sig_transdc_resp-reg_C-effctor"/>
</dbReference>
<dbReference type="Gene3D" id="1.10.10.10">
    <property type="entry name" value="Winged helix-like DNA-binding domain superfamily/Winged helix DNA-binding domain"/>
    <property type="match status" value="1"/>
</dbReference>
<reference evidence="6" key="1">
    <citation type="journal article" date="2019" name="Int. J. Syst. Evol. Microbiol.">
        <title>The Global Catalogue of Microorganisms (GCM) 10K type strain sequencing project: providing services to taxonomists for standard genome sequencing and annotation.</title>
        <authorList>
            <consortium name="The Broad Institute Genomics Platform"/>
            <consortium name="The Broad Institute Genome Sequencing Center for Infectious Disease"/>
            <person name="Wu L."/>
            <person name="Ma J."/>
        </authorList>
    </citation>
    <scope>NUCLEOTIDE SEQUENCE [LARGE SCALE GENOMIC DNA]</scope>
    <source>
        <strain evidence="6">CCUG 53903</strain>
    </source>
</reference>
<comment type="caution">
    <text evidence="5">The sequence shown here is derived from an EMBL/GenBank/DDBJ whole genome shotgun (WGS) entry which is preliminary data.</text>
</comment>
<feature type="domain" description="Bacterial transcriptional activator" evidence="4">
    <location>
        <begin position="111"/>
        <end position="254"/>
    </location>
</feature>
<dbReference type="Gene3D" id="1.25.40.10">
    <property type="entry name" value="Tetratricopeptide repeat domain"/>
    <property type="match status" value="1"/>
</dbReference>
<keyword evidence="1" id="KW-0805">Transcription regulation</keyword>
<evidence type="ECO:0000256" key="3">
    <source>
        <dbReference type="SAM" id="MobiDB-lite"/>
    </source>
</evidence>
<dbReference type="SUPFAM" id="SSF48452">
    <property type="entry name" value="TPR-like"/>
    <property type="match status" value="1"/>
</dbReference>
<feature type="compositionally biased region" description="Low complexity" evidence="3">
    <location>
        <begin position="306"/>
        <end position="323"/>
    </location>
</feature>
<accession>A0ABW1CVL8</accession>
<proteinExistence type="predicted"/>
<dbReference type="InterPro" id="IPR036388">
    <property type="entry name" value="WH-like_DNA-bd_sf"/>
</dbReference>
<dbReference type="InterPro" id="IPR005158">
    <property type="entry name" value="BTAD"/>
</dbReference>
<gene>
    <name evidence="5" type="ORF">ACFPZ3_31885</name>
</gene>
<evidence type="ECO:0000313" key="5">
    <source>
        <dbReference type="EMBL" id="MFC5828491.1"/>
    </source>
</evidence>
<dbReference type="EMBL" id="JBHSPA010000037">
    <property type="protein sequence ID" value="MFC5828491.1"/>
    <property type="molecule type" value="Genomic_DNA"/>
</dbReference>
<dbReference type="Proteomes" id="UP001596058">
    <property type="component" value="Unassembled WGS sequence"/>
</dbReference>
<feature type="region of interest" description="Disordered" evidence="3">
    <location>
        <begin position="279"/>
        <end position="331"/>
    </location>
</feature>
<organism evidence="5 6">
    <name type="scientific">Nonomuraea insulae</name>
    <dbReference type="NCBI Taxonomy" id="1616787"/>
    <lineage>
        <taxon>Bacteria</taxon>
        <taxon>Bacillati</taxon>
        <taxon>Actinomycetota</taxon>
        <taxon>Actinomycetes</taxon>
        <taxon>Streptosporangiales</taxon>
        <taxon>Streptosporangiaceae</taxon>
        <taxon>Nonomuraea</taxon>
    </lineage>
</organism>
<dbReference type="PANTHER" id="PTHR35807:SF1">
    <property type="entry name" value="TRANSCRIPTIONAL REGULATOR REDD"/>
    <property type="match status" value="1"/>
</dbReference>
<keyword evidence="2" id="KW-0804">Transcription</keyword>